<dbReference type="Pfam" id="PF04542">
    <property type="entry name" value="Sigma70_r2"/>
    <property type="match status" value="1"/>
</dbReference>
<organism evidence="5 6">
    <name type="scientific">Rhodopirellula halodulae</name>
    <dbReference type="NCBI Taxonomy" id="2894198"/>
    <lineage>
        <taxon>Bacteria</taxon>
        <taxon>Pseudomonadati</taxon>
        <taxon>Planctomycetota</taxon>
        <taxon>Planctomycetia</taxon>
        <taxon>Pirellulales</taxon>
        <taxon>Pirellulaceae</taxon>
        <taxon>Rhodopirellula</taxon>
    </lineage>
</organism>
<evidence type="ECO:0000313" key="6">
    <source>
        <dbReference type="Proteomes" id="UP001430306"/>
    </source>
</evidence>
<comment type="caution">
    <text evidence="5">The sequence shown here is derived from an EMBL/GenBank/DDBJ whole genome shotgun (WGS) entry which is preliminary data.</text>
</comment>
<dbReference type="InterPro" id="IPR036388">
    <property type="entry name" value="WH-like_DNA-bd_sf"/>
</dbReference>
<keyword evidence="1" id="KW-0805">Transcription regulation</keyword>
<evidence type="ECO:0000256" key="2">
    <source>
        <dbReference type="ARBA" id="ARBA00023082"/>
    </source>
</evidence>
<dbReference type="InterPro" id="IPR013325">
    <property type="entry name" value="RNA_pol_sigma_r2"/>
</dbReference>
<dbReference type="NCBIfam" id="TIGR02989">
    <property type="entry name" value="Sig-70_gvs1"/>
    <property type="match status" value="1"/>
</dbReference>
<dbReference type="InterPro" id="IPR014331">
    <property type="entry name" value="RNA_pol_sigma70_ECF_RHOBA"/>
</dbReference>
<dbReference type="RefSeq" id="WP_230275826.1">
    <property type="nucleotide sequence ID" value="NZ_JAJKFW010000049.1"/>
</dbReference>
<dbReference type="NCBIfam" id="TIGR02937">
    <property type="entry name" value="sigma70-ECF"/>
    <property type="match status" value="1"/>
</dbReference>
<name>A0ABS8NNK4_9BACT</name>
<dbReference type="EMBL" id="JAJKFW010000049">
    <property type="protein sequence ID" value="MCC9644368.1"/>
    <property type="molecule type" value="Genomic_DNA"/>
</dbReference>
<evidence type="ECO:0000259" key="4">
    <source>
        <dbReference type="Pfam" id="PF04542"/>
    </source>
</evidence>
<dbReference type="PANTHER" id="PTHR43133">
    <property type="entry name" value="RNA POLYMERASE ECF-TYPE SIGMA FACTO"/>
    <property type="match status" value="1"/>
</dbReference>
<dbReference type="InterPro" id="IPR039425">
    <property type="entry name" value="RNA_pol_sigma-70-like"/>
</dbReference>
<evidence type="ECO:0000256" key="1">
    <source>
        <dbReference type="ARBA" id="ARBA00023015"/>
    </source>
</evidence>
<dbReference type="Gene3D" id="1.10.1740.10">
    <property type="match status" value="1"/>
</dbReference>
<gene>
    <name evidence="5" type="ORF">LOC71_18985</name>
</gene>
<protein>
    <submittedName>
        <fullName evidence="5">Sigma-70 family RNA polymerase sigma factor</fullName>
    </submittedName>
</protein>
<keyword evidence="2" id="KW-0731">Sigma factor</keyword>
<dbReference type="InterPro" id="IPR007627">
    <property type="entry name" value="RNA_pol_sigma70_r2"/>
</dbReference>
<dbReference type="InterPro" id="IPR014284">
    <property type="entry name" value="RNA_pol_sigma-70_dom"/>
</dbReference>
<accession>A0ABS8NNK4</accession>
<evidence type="ECO:0000256" key="3">
    <source>
        <dbReference type="ARBA" id="ARBA00023163"/>
    </source>
</evidence>
<feature type="domain" description="RNA polymerase sigma-70 region 2" evidence="4">
    <location>
        <begin position="9"/>
        <end position="77"/>
    </location>
</feature>
<dbReference type="PANTHER" id="PTHR43133:SF51">
    <property type="entry name" value="RNA POLYMERASE SIGMA FACTOR"/>
    <property type="match status" value="1"/>
</dbReference>
<keyword evidence="3" id="KW-0804">Transcription</keyword>
<proteinExistence type="predicted"/>
<dbReference type="Gene3D" id="1.10.10.10">
    <property type="entry name" value="Winged helix-like DNA-binding domain superfamily/Winged helix DNA-binding domain"/>
    <property type="match status" value="1"/>
</dbReference>
<evidence type="ECO:0000313" key="5">
    <source>
        <dbReference type="EMBL" id="MCC9644368.1"/>
    </source>
</evidence>
<keyword evidence="6" id="KW-1185">Reference proteome</keyword>
<dbReference type="Proteomes" id="UP001430306">
    <property type="component" value="Unassembled WGS sequence"/>
</dbReference>
<reference evidence="5" key="1">
    <citation type="submission" date="2021-11" db="EMBL/GenBank/DDBJ databases">
        <title>Genome sequence.</title>
        <authorList>
            <person name="Sun Q."/>
        </authorList>
    </citation>
    <scope>NUCLEOTIDE SEQUENCE</scope>
    <source>
        <strain evidence="5">JC740</strain>
    </source>
</reference>
<dbReference type="SUPFAM" id="SSF88946">
    <property type="entry name" value="Sigma2 domain of RNA polymerase sigma factors"/>
    <property type="match status" value="1"/>
</dbReference>
<sequence>MDDHRFLPLFLRHERELAGIARAYLPDWDAVDEVIQESSLVMWRKIDELQSDDDFVKWAQVIIRFEVLKYRRNHARRRWLLDDELVSQLMDESTDEEISNHGLAAENRSKAVRECLGAFSDDHQRLLLAPYTDDESVKALANRGGHSVNALYKRLGRLRSKLHDCVTEKLRHPGLA</sequence>